<evidence type="ECO:0000313" key="3">
    <source>
        <dbReference type="Proteomes" id="UP000198546"/>
    </source>
</evidence>
<accession>A0A1G6VA05</accession>
<dbReference type="Proteomes" id="UP000198546">
    <property type="component" value="Chromosome i"/>
</dbReference>
<evidence type="ECO:0000313" key="2">
    <source>
        <dbReference type="EMBL" id="SDD49656.1"/>
    </source>
</evidence>
<keyword evidence="3" id="KW-1185">Reference proteome</keyword>
<sequence>MPWTVRPAEPGDAADWVEVHLRGLAETYPQMPPAFVGSRRARQTEIVASTRAEIEDAGPDERYLVALDADDALVGIGHATRGAQEWERRLLARYPDDALGLQRGVRDPGLRQLTTLYTVSRVHGSGVGGAMAEALVGDEPAYLWIMTGNDRAEAFYRRRGFRRVSAAVPSGPTWFAWPMFQMAR</sequence>
<keyword evidence="2" id="KW-0808">Transferase</keyword>
<feature type="domain" description="N-acetyltransferase" evidence="1">
    <location>
        <begin position="52"/>
        <end position="184"/>
    </location>
</feature>
<dbReference type="AlphaFoldDB" id="A0A1G6VA05"/>
<name>A0A1G6VA05_9ACTN</name>
<dbReference type="PROSITE" id="PS51186">
    <property type="entry name" value="GNAT"/>
    <property type="match status" value="1"/>
</dbReference>
<dbReference type="STRING" id="675864.SAMN04489747_1073"/>
<organism evidence="2 3">
    <name type="scientific">Auraticoccus monumenti</name>
    <dbReference type="NCBI Taxonomy" id="675864"/>
    <lineage>
        <taxon>Bacteria</taxon>
        <taxon>Bacillati</taxon>
        <taxon>Actinomycetota</taxon>
        <taxon>Actinomycetes</taxon>
        <taxon>Propionibacteriales</taxon>
        <taxon>Propionibacteriaceae</taxon>
        <taxon>Auraticoccus</taxon>
    </lineage>
</organism>
<dbReference type="Pfam" id="PF00583">
    <property type="entry name" value="Acetyltransf_1"/>
    <property type="match status" value="1"/>
</dbReference>
<dbReference type="SUPFAM" id="SSF55729">
    <property type="entry name" value="Acyl-CoA N-acyltransferases (Nat)"/>
    <property type="match status" value="1"/>
</dbReference>
<evidence type="ECO:0000259" key="1">
    <source>
        <dbReference type="PROSITE" id="PS51186"/>
    </source>
</evidence>
<dbReference type="InterPro" id="IPR000182">
    <property type="entry name" value="GNAT_dom"/>
</dbReference>
<dbReference type="EMBL" id="LT629688">
    <property type="protein sequence ID" value="SDD49656.1"/>
    <property type="molecule type" value="Genomic_DNA"/>
</dbReference>
<gene>
    <name evidence="2" type="ORF">SAMN04489747_1073</name>
</gene>
<proteinExistence type="predicted"/>
<dbReference type="GO" id="GO:0016747">
    <property type="term" value="F:acyltransferase activity, transferring groups other than amino-acyl groups"/>
    <property type="evidence" value="ECO:0007669"/>
    <property type="project" value="InterPro"/>
</dbReference>
<reference evidence="2 3" key="1">
    <citation type="submission" date="2016-10" db="EMBL/GenBank/DDBJ databases">
        <authorList>
            <person name="de Groot N.N."/>
        </authorList>
    </citation>
    <scope>NUCLEOTIDE SEQUENCE [LARGE SCALE GENOMIC DNA]</scope>
    <source>
        <strain evidence="2 3">MON 2.2</strain>
    </source>
</reference>
<dbReference type="Gene3D" id="3.40.630.30">
    <property type="match status" value="1"/>
</dbReference>
<protein>
    <submittedName>
        <fullName evidence="2">Acetyltransferase (GNAT) family protein</fullName>
    </submittedName>
</protein>
<dbReference type="InterPro" id="IPR016181">
    <property type="entry name" value="Acyl_CoA_acyltransferase"/>
</dbReference>